<dbReference type="Gene3D" id="3.60.10.10">
    <property type="entry name" value="Endonuclease/exonuclease/phosphatase"/>
    <property type="match status" value="1"/>
</dbReference>
<evidence type="ECO:0000259" key="1">
    <source>
        <dbReference type="Pfam" id="PF14529"/>
    </source>
</evidence>
<protein>
    <submittedName>
        <fullName evidence="2">Putative tick transposon</fullName>
    </submittedName>
</protein>
<proteinExistence type="predicted"/>
<dbReference type="InterPro" id="IPR005135">
    <property type="entry name" value="Endo/exonuclease/phosphatase"/>
</dbReference>
<evidence type="ECO:0000313" key="2">
    <source>
        <dbReference type="EMBL" id="NIE47793.1"/>
    </source>
</evidence>
<reference evidence="2" key="1">
    <citation type="submission" date="2020-03" db="EMBL/GenBank/DDBJ databases">
        <title>A transcriptome and proteome of the tick Rhipicephalus microplus shaped by the genetic composition of its hosts and developmental stage.</title>
        <authorList>
            <person name="Garcia G.R."/>
            <person name="Ribeiro J.M.C."/>
            <person name="Maruyama S.R."/>
            <person name="Gardinasse L.G."/>
            <person name="Nelson K."/>
            <person name="Ferreira B.R."/>
            <person name="Andrade T.G."/>
            <person name="Santos I.K.F.M."/>
        </authorList>
    </citation>
    <scope>NUCLEOTIDE SEQUENCE</scope>
    <source>
        <strain evidence="2">NSGR</strain>
        <tissue evidence="2">Salivary glands</tissue>
    </source>
</reference>
<sequence length="155" mass="17547">MLFISSKSCHKAHLVYQQISHDYEVLVQEIHFPGCAPLSIVNNYFPAGLQDQRALDVAVSFCRNSILFAGDLNSHHVPWGFRTDLSGKRLWDWTNRNNLICWNSRVPTFVRCNSRSVLDLTFASSSVTISSWTVLDTATSIDHCPLVFEVSIPFT</sequence>
<organism evidence="2">
    <name type="scientific">Rhipicephalus microplus</name>
    <name type="common">Cattle tick</name>
    <name type="synonym">Boophilus microplus</name>
    <dbReference type="NCBI Taxonomy" id="6941"/>
    <lineage>
        <taxon>Eukaryota</taxon>
        <taxon>Metazoa</taxon>
        <taxon>Ecdysozoa</taxon>
        <taxon>Arthropoda</taxon>
        <taxon>Chelicerata</taxon>
        <taxon>Arachnida</taxon>
        <taxon>Acari</taxon>
        <taxon>Parasitiformes</taxon>
        <taxon>Ixodida</taxon>
        <taxon>Ixodoidea</taxon>
        <taxon>Ixodidae</taxon>
        <taxon>Rhipicephalinae</taxon>
        <taxon>Rhipicephalus</taxon>
        <taxon>Boophilus</taxon>
    </lineage>
</organism>
<dbReference type="SUPFAM" id="SSF56219">
    <property type="entry name" value="DNase I-like"/>
    <property type="match status" value="1"/>
</dbReference>
<dbReference type="InterPro" id="IPR036691">
    <property type="entry name" value="Endo/exonu/phosph_ase_sf"/>
</dbReference>
<dbReference type="AlphaFoldDB" id="A0A6G5AC18"/>
<dbReference type="EMBL" id="GIKN01005520">
    <property type="protein sequence ID" value="NIE47793.1"/>
    <property type="molecule type" value="Transcribed_RNA"/>
</dbReference>
<name>A0A6G5AC18_RHIMP</name>
<dbReference type="GO" id="GO:0003824">
    <property type="term" value="F:catalytic activity"/>
    <property type="evidence" value="ECO:0007669"/>
    <property type="project" value="InterPro"/>
</dbReference>
<accession>A0A6G5AC18</accession>
<dbReference type="Pfam" id="PF14529">
    <property type="entry name" value="Exo_endo_phos_2"/>
    <property type="match status" value="1"/>
</dbReference>
<feature type="domain" description="Endonuclease/exonuclease/phosphatase" evidence="1">
    <location>
        <begin position="40"/>
        <end position="146"/>
    </location>
</feature>